<sequence>MRHSALLHHLPLRAARLFGDRPFLEQWLASGETLAPISFAEFARRVESARQQLRTLGVGRGHRLALLTHACADALALSLAAPALGAVVVQLNWRQPPAVLLRLLRRLGCAALVASRGLAEPARRLAAARCGVRLLLLLEGAEAEGGVVCVREVAFSTDPSRASPPSGEAAAAEHEVSPDDVAVVMFTSGTSSLPKAVPLTHRALLHSSAAKEAAEARVLRLLSPNLAASRADGAQWSHRGTLAFLPTFHVIGFTNNFVYNLHAGVRCMLYADAPTIPLSGELLLRACAALQPSIVDTVPALLEAMLPLSHERAAPLRACAAVLYGGSSLRPAVAAALRAVGVRLCSQYGQTELAGMALLGPPEAAHGCMRPVGSLRCRLVPRDGEEGSAVVERGVGRAPCDDAVVETGELVLSGVEALSPCYWRLEEGSGEGEAECGPPGGAARAAGPEQEWATSDVFERTADGWYRHVCRLDELLLHSSGEMTNARAVESALAQSLEGLIDGCCLLGSGRPCPALILELGANAAALPTEMWDRSAAGLPAAISMDGAAAGDELSRLASRILQAVDLLNAELPSHSRVPEGLVLMLHPRHHERLARTAKGGVARAAAERRFAPWLEEVFARAPVSVSLQPDAPGDSLGLTALAGGGRRAMRANAAKDALLQHLKVALLFAVLLRHLQRFTVKTCHAWGKVLPVHSLVCVANNLLQTGAAEGLAFLSGAALAGRRLHCREVSAPFLLILLFRQLLHPILEVVFSYRVDIGTAHLWFVLMVGFGRLLCWPLSLLASADSTAGAPAGHLAAAPAFTDSSRACRLASRARVSAALLLFAWRLLLAPQHIGLLGAPFLRKLLYYTLFGDRNYLQIVHNLPLFLIGFVSNDLYAVMARDVLPGVCSKLYVSSSNASKRVHPSTFSNVVRRATAVLESRVGPALSTCYARRTTAFGLAFLSFVLDPLVFGIFTRKAKAREILPIVVYTRAALRVGALAAILPRRPTPLTNSGRSQLLAYLLHDAVFAIFAQVVIPTLLPLPRLAIMFSSVSSAMGSSSFFTSIVAVTELVAYCSACLAVQLLLSQPLLLAPLIFLTRLRDGLTAIKRRIRLSTLLFIRRATGFSAEKKRPGELTAL</sequence>
<dbReference type="InterPro" id="IPR020845">
    <property type="entry name" value="AMP-binding_CS"/>
</dbReference>
<name>A0AB34IYY2_PRYPA</name>
<dbReference type="PANTHER" id="PTHR43201:SF8">
    <property type="entry name" value="ACYL-COA SYNTHETASE FAMILY MEMBER 3"/>
    <property type="match status" value="1"/>
</dbReference>
<evidence type="ECO:0000256" key="2">
    <source>
        <dbReference type="SAM" id="Phobius"/>
    </source>
</evidence>
<proteinExistence type="inferred from homology"/>
<feature type="transmembrane region" description="Helical" evidence="2">
    <location>
        <begin position="937"/>
        <end position="955"/>
    </location>
</feature>
<dbReference type="AlphaFoldDB" id="A0AB34IYY2"/>
<comment type="similarity">
    <text evidence="1">Belongs to the ATP-dependent AMP-binding enzyme family.</text>
</comment>
<dbReference type="SUPFAM" id="SSF56801">
    <property type="entry name" value="Acetyl-CoA synthetase-like"/>
    <property type="match status" value="1"/>
</dbReference>
<keyword evidence="2" id="KW-1133">Transmembrane helix</keyword>
<dbReference type="Gene3D" id="3.40.50.12780">
    <property type="entry name" value="N-terminal domain of ligase-like"/>
    <property type="match status" value="1"/>
</dbReference>
<dbReference type="Proteomes" id="UP001515480">
    <property type="component" value="Unassembled WGS sequence"/>
</dbReference>
<comment type="caution">
    <text evidence="4">The sequence shown here is derived from an EMBL/GenBank/DDBJ whole genome shotgun (WGS) entry which is preliminary data.</text>
</comment>
<evidence type="ECO:0000256" key="1">
    <source>
        <dbReference type="ARBA" id="ARBA00006432"/>
    </source>
</evidence>
<reference evidence="4 5" key="1">
    <citation type="journal article" date="2024" name="Science">
        <title>Giant polyketide synthase enzymes in the biosynthesis of giant marine polyether toxins.</title>
        <authorList>
            <person name="Fallon T.R."/>
            <person name="Shende V.V."/>
            <person name="Wierzbicki I.H."/>
            <person name="Pendleton A.L."/>
            <person name="Watervoot N.F."/>
            <person name="Auber R.P."/>
            <person name="Gonzalez D.J."/>
            <person name="Wisecaver J.H."/>
            <person name="Moore B.S."/>
        </authorList>
    </citation>
    <scope>NUCLEOTIDE SEQUENCE [LARGE SCALE GENOMIC DNA]</scope>
    <source>
        <strain evidence="4 5">12B1</strain>
    </source>
</reference>
<dbReference type="PANTHER" id="PTHR43201">
    <property type="entry name" value="ACYL-COA SYNTHETASE"/>
    <property type="match status" value="1"/>
</dbReference>
<dbReference type="EMBL" id="JBGBPQ010000015">
    <property type="protein sequence ID" value="KAL1510319.1"/>
    <property type="molecule type" value="Genomic_DNA"/>
</dbReference>
<evidence type="ECO:0000313" key="5">
    <source>
        <dbReference type="Proteomes" id="UP001515480"/>
    </source>
</evidence>
<evidence type="ECO:0000259" key="3">
    <source>
        <dbReference type="Pfam" id="PF00501"/>
    </source>
</evidence>
<dbReference type="Pfam" id="PF23562">
    <property type="entry name" value="AMP-binding_C_3"/>
    <property type="match status" value="1"/>
</dbReference>
<keyword evidence="2" id="KW-0472">Membrane</keyword>
<organism evidence="4 5">
    <name type="scientific">Prymnesium parvum</name>
    <name type="common">Toxic golden alga</name>
    <dbReference type="NCBI Taxonomy" id="97485"/>
    <lineage>
        <taxon>Eukaryota</taxon>
        <taxon>Haptista</taxon>
        <taxon>Haptophyta</taxon>
        <taxon>Prymnesiophyceae</taxon>
        <taxon>Prymnesiales</taxon>
        <taxon>Prymnesiaceae</taxon>
        <taxon>Prymnesium</taxon>
    </lineage>
</organism>
<dbReference type="GO" id="GO:0006631">
    <property type="term" value="P:fatty acid metabolic process"/>
    <property type="evidence" value="ECO:0007669"/>
    <property type="project" value="TreeGrafter"/>
</dbReference>
<keyword evidence="5" id="KW-1185">Reference proteome</keyword>
<keyword evidence="2" id="KW-0812">Transmembrane</keyword>
<dbReference type="InterPro" id="IPR042099">
    <property type="entry name" value="ANL_N_sf"/>
</dbReference>
<gene>
    <name evidence="4" type="ORF">AB1Y20_006639</name>
</gene>
<feature type="transmembrane region" description="Helical" evidence="2">
    <location>
        <begin position="999"/>
        <end position="1021"/>
    </location>
</feature>
<dbReference type="PROSITE" id="PS00455">
    <property type="entry name" value="AMP_BINDING"/>
    <property type="match status" value="1"/>
</dbReference>
<protein>
    <recommendedName>
        <fullName evidence="3">AMP-dependent synthetase/ligase domain-containing protein</fullName>
    </recommendedName>
</protein>
<feature type="domain" description="AMP-dependent synthetase/ligase" evidence="3">
    <location>
        <begin position="15"/>
        <end position="423"/>
    </location>
</feature>
<dbReference type="Pfam" id="PF00501">
    <property type="entry name" value="AMP-binding"/>
    <property type="match status" value="1"/>
</dbReference>
<evidence type="ECO:0000313" key="4">
    <source>
        <dbReference type="EMBL" id="KAL1510319.1"/>
    </source>
</evidence>
<dbReference type="GO" id="GO:0031956">
    <property type="term" value="F:medium-chain fatty acid-CoA ligase activity"/>
    <property type="evidence" value="ECO:0007669"/>
    <property type="project" value="TreeGrafter"/>
</dbReference>
<accession>A0AB34IYY2</accession>
<dbReference type="InterPro" id="IPR000873">
    <property type="entry name" value="AMP-dep_synth/lig_dom"/>
</dbReference>